<evidence type="ECO:0000313" key="2">
    <source>
        <dbReference type="Proteomes" id="UP000688137"/>
    </source>
</evidence>
<sequence>MSALKLNFQYQASLWPNNDSSKKGPSIQNIHVGCQIGPLINFQYHSFTIKLVSWNILYEMGEIVSLQSSMQLYSKNHNGNQGKMNGLHKMHFNIRQKQEQESLQLYFLEIGNQEFTNFHDKFYNYSIFLVLDRKTPKNLPLQFIRQLEKQRHIQILTSSEKQQPDKVKIILMSNTPLYSDSRLQTVINKPTIELRKSIYDTRQKIFMNTSQYVIDQET</sequence>
<dbReference type="EMBL" id="CAJJDM010000063">
    <property type="protein sequence ID" value="CAD8079908.1"/>
    <property type="molecule type" value="Genomic_DNA"/>
</dbReference>
<proteinExistence type="predicted"/>
<keyword evidence="2" id="KW-1185">Reference proteome</keyword>
<dbReference type="AlphaFoldDB" id="A0A8S1MIE3"/>
<dbReference type="Proteomes" id="UP000688137">
    <property type="component" value="Unassembled WGS sequence"/>
</dbReference>
<gene>
    <name evidence="1" type="ORF">PPRIM_AZ9-3.1.T0620262</name>
</gene>
<evidence type="ECO:0000313" key="1">
    <source>
        <dbReference type="EMBL" id="CAD8079908.1"/>
    </source>
</evidence>
<accession>A0A8S1MIE3</accession>
<comment type="caution">
    <text evidence="1">The sequence shown here is derived from an EMBL/GenBank/DDBJ whole genome shotgun (WGS) entry which is preliminary data.</text>
</comment>
<organism evidence="1 2">
    <name type="scientific">Paramecium primaurelia</name>
    <dbReference type="NCBI Taxonomy" id="5886"/>
    <lineage>
        <taxon>Eukaryota</taxon>
        <taxon>Sar</taxon>
        <taxon>Alveolata</taxon>
        <taxon>Ciliophora</taxon>
        <taxon>Intramacronucleata</taxon>
        <taxon>Oligohymenophorea</taxon>
        <taxon>Peniculida</taxon>
        <taxon>Parameciidae</taxon>
        <taxon>Paramecium</taxon>
    </lineage>
</organism>
<protein>
    <submittedName>
        <fullName evidence="1">Uncharacterized protein</fullName>
    </submittedName>
</protein>
<reference evidence="1" key="1">
    <citation type="submission" date="2021-01" db="EMBL/GenBank/DDBJ databases">
        <authorList>
            <consortium name="Genoscope - CEA"/>
            <person name="William W."/>
        </authorList>
    </citation>
    <scope>NUCLEOTIDE SEQUENCE</scope>
</reference>
<name>A0A8S1MIE3_PARPR</name>